<dbReference type="EMBL" id="QLMA01000004">
    <property type="protein sequence ID" value="RAJ82316.1"/>
    <property type="molecule type" value="Genomic_DNA"/>
</dbReference>
<dbReference type="OrthoDB" id="1223397at2"/>
<dbReference type="Proteomes" id="UP000249819">
    <property type="component" value="Unassembled WGS sequence"/>
</dbReference>
<accession>A0A327W207</accession>
<dbReference type="Gene3D" id="1.10.600.10">
    <property type="entry name" value="Farnesyl Diphosphate Synthase"/>
    <property type="match status" value="1"/>
</dbReference>
<proteinExistence type="inferred from homology"/>
<keyword evidence="1" id="KW-0479">Metal-binding</keyword>
<dbReference type="RefSeq" id="WP_111592839.1">
    <property type="nucleotide sequence ID" value="NZ_QLMA01000004.1"/>
</dbReference>
<dbReference type="Pfam" id="PF19086">
    <property type="entry name" value="Terpene_syn_C_2"/>
    <property type="match status" value="1"/>
</dbReference>
<dbReference type="SFLD" id="SFLDS00005">
    <property type="entry name" value="Isoprenoid_Synthase_Type_I"/>
    <property type="match status" value="1"/>
</dbReference>
<dbReference type="InterPro" id="IPR008949">
    <property type="entry name" value="Isoprenoid_synthase_dom_sf"/>
</dbReference>
<dbReference type="EC" id="4.2.3.-" evidence="1"/>
<reference evidence="2 3" key="1">
    <citation type="submission" date="2018-06" db="EMBL/GenBank/DDBJ databases">
        <title>Genomic Encyclopedia of Archaeal and Bacterial Type Strains, Phase II (KMG-II): from individual species to whole genera.</title>
        <authorList>
            <person name="Goeker M."/>
        </authorList>
    </citation>
    <scope>NUCLEOTIDE SEQUENCE [LARGE SCALE GENOMIC DNA]</scope>
    <source>
        <strain evidence="2 3">DSM 29821</strain>
    </source>
</reference>
<comment type="similarity">
    <text evidence="1">Belongs to the terpene synthase family.</text>
</comment>
<dbReference type="SUPFAM" id="SSF48576">
    <property type="entry name" value="Terpenoid synthases"/>
    <property type="match status" value="1"/>
</dbReference>
<dbReference type="AlphaFoldDB" id="A0A327W207"/>
<sequence>MERVNYPKPRYPFPGLMNPHADMVKTATDNWIDERYQFLPKQMQMKYKLSNFGYITARCLPDIHDFQKFEPCGRFMLWGTVFDDYYEHCNELQLQGLSQRVVDILNGDKVLLDEHPIFHELVVVRNELRAFMPDIWMQRFNEHVRVFIDSMQWEAPYKTNKVHPSLATFMTIREITIGVHAFLDLIEIQTGTILPNEIMDHAYMKQLYALTSRIFAWCNDFFSLEKDMGREVMNLVFVVQKEYNLSFEDACTEAMRIHDKDVADLVALQKNQPDFGEFNSVVKAFASYLGTMIEGQNAWYNVDTKRYQKGGHPEENTFRNVIDSQAEAYRLQSN</sequence>
<keyword evidence="3" id="KW-1185">Reference proteome</keyword>
<evidence type="ECO:0000256" key="1">
    <source>
        <dbReference type="RuleBase" id="RU366034"/>
    </source>
</evidence>
<dbReference type="GO" id="GO:0046872">
    <property type="term" value="F:metal ion binding"/>
    <property type="evidence" value="ECO:0007669"/>
    <property type="project" value="UniProtKB-KW"/>
</dbReference>
<comment type="cofactor">
    <cofactor evidence="1">
        <name>Mg(2+)</name>
        <dbReference type="ChEBI" id="CHEBI:18420"/>
    </cofactor>
</comment>
<comment type="caution">
    <text evidence="2">The sequence shown here is derived from an EMBL/GenBank/DDBJ whole genome shotgun (WGS) entry which is preliminary data.</text>
</comment>
<gene>
    <name evidence="2" type="ORF">CLV59_104542</name>
</gene>
<evidence type="ECO:0000313" key="2">
    <source>
        <dbReference type="EMBL" id="RAJ82316.1"/>
    </source>
</evidence>
<keyword evidence="1" id="KW-0456">Lyase</keyword>
<dbReference type="PANTHER" id="PTHR35201:SF4">
    <property type="entry name" value="BETA-PINACENE SYNTHASE-RELATED"/>
    <property type="match status" value="1"/>
</dbReference>
<dbReference type="GO" id="GO:0010333">
    <property type="term" value="F:terpene synthase activity"/>
    <property type="evidence" value="ECO:0007669"/>
    <property type="project" value="InterPro"/>
</dbReference>
<evidence type="ECO:0000313" key="3">
    <source>
        <dbReference type="Proteomes" id="UP000249819"/>
    </source>
</evidence>
<name>A0A327W207_9BACT</name>
<dbReference type="InterPro" id="IPR034686">
    <property type="entry name" value="Terpene_cyclase-like_2"/>
</dbReference>
<dbReference type="SFLD" id="SFLDG01020">
    <property type="entry name" value="Terpene_Cyclase_Like_2"/>
    <property type="match status" value="1"/>
</dbReference>
<protein>
    <recommendedName>
        <fullName evidence="1">Terpene synthase</fullName>
        <ecNumber evidence="1">4.2.3.-</ecNumber>
    </recommendedName>
</protein>
<organism evidence="2 3">
    <name type="scientific">Chitinophaga dinghuensis</name>
    <dbReference type="NCBI Taxonomy" id="1539050"/>
    <lineage>
        <taxon>Bacteria</taxon>
        <taxon>Pseudomonadati</taxon>
        <taxon>Bacteroidota</taxon>
        <taxon>Chitinophagia</taxon>
        <taxon>Chitinophagales</taxon>
        <taxon>Chitinophagaceae</taxon>
        <taxon>Chitinophaga</taxon>
    </lineage>
</organism>
<dbReference type="PANTHER" id="PTHR35201">
    <property type="entry name" value="TERPENE SYNTHASE"/>
    <property type="match status" value="1"/>
</dbReference>
<keyword evidence="1" id="KW-0460">Magnesium</keyword>